<dbReference type="EMBL" id="JACJQH010000063">
    <property type="protein sequence ID" value="MBD2199582.1"/>
    <property type="molecule type" value="Genomic_DNA"/>
</dbReference>
<feature type="compositionally biased region" description="Polar residues" evidence="1">
    <location>
        <begin position="12"/>
        <end position="27"/>
    </location>
</feature>
<name>A0ABR8ALQ3_9CYAN</name>
<evidence type="ECO:0000313" key="3">
    <source>
        <dbReference type="Proteomes" id="UP000658514"/>
    </source>
</evidence>
<dbReference type="Proteomes" id="UP000658514">
    <property type="component" value="Unassembled WGS sequence"/>
</dbReference>
<accession>A0ABR8ALQ3</accession>
<organism evidence="2 3">
    <name type="scientific">Calothrix parietina FACHB-288</name>
    <dbReference type="NCBI Taxonomy" id="2692896"/>
    <lineage>
        <taxon>Bacteria</taxon>
        <taxon>Bacillati</taxon>
        <taxon>Cyanobacteriota</taxon>
        <taxon>Cyanophyceae</taxon>
        <taxon>Nostocales</taxon>
        <taxon>Calotrichaceae</taxon>
        <taxon>Calothrix</taxon>
    </lineage>
</organism>
<proteinExistence type="predicted"/>
<evidence type="ECO:0000256" key="1">
    <source>
        <dbReference type="SAM" id="MobiDB-lite"/>
    </source>
</evidence>
<gene>
    <name evidence="2" type="ORF">H6G24_29600</name>
</gene>
<feature type="region of interest" description="Disordered" evidence="1">
    <location>
        <begin position="1"/>
        <end position="27"/>
    </location>
</feature>
<reference evidence="2 3" key="1">
    <citation type="journal article" date="2020" name="ISME J.">
        <title>Comparative genomics reveals insights into cyanobacterial evolution and habitat adaptation.</title>
        <authorList>
            <person name="Chen M.Y."/>
            <person name="Teng W.K."/>
            <person name="Zhao L."/>
            <person name="Hu C.X."/>
            <person name="Zhou Y.K."/>
            <person name="Han B.P."/>
            <person name="Song L.R."/>
            <person name="Shu W.S."/>
        </authorList>
    </citation>
    <scope>NUCLEOTIDE SEQUENCE [LARGE SCALE GENOMIC DNA]</scope>
    <source>
        <strain evidence="2 3">FACHB-288</strain>
    </source>
</reference>
<protein>
    <submittedName>
        <fullName evidence="2">Uncharacterized protein</fullName>
    </submittedName>
</protein>
<dbReference type="RefSeq" id="WP_190549131.1">
    <property type="nucleotide sequence ID" value="NZ_CAWPNO010000099.1"/>
</dbReference>
<evidence type="ECO:0000313" key="2">
    <source>
        <dbReference type="EMBL" id="MBD2199582.1"/>
    </source>
</evidence>
<sequence>MNTPKPRKLDDVQSQQEETEQSFPTQHVKIYQSSEAGQLIICECRSCSTPLSIEVIFLTPQNSKPKPKNKVDSKDDEMKCPNCGRIPIFLEGCAVQSIVQLPISPWQDSAKEQEEGARG</sequence>
<comment type="caution">
    <text evidence="2">The sequence shown here is derived from an EMBL/GenBank/DDBJ whole genome shotgun (WGS) entry which is preliminary data.</text>
</comment>
<keyword evidence="3" id="KW-1185">Reference proteome</keyword>